<comment type="caution">
    <text evidence="1">The sequence shown here is derived from an EMBL/GenBank/DDBJ whole genome shotgun (WGS) entry which is preliminary data.</text>
</comment>
<dbReference type="EMBL" id="BMJB01000003">
    <property type="protein sequence ID" value="GGA78271.1"/>
    <property type="molecule type" value="Genomic_DNA"/>
</dbReference>
<gene>
    <name evidence="1" type="ORF">GCM10011507_31880</name>
</gene>
<dbReference type="Proteomes" id="UP000648801">
    <property type="component" value="Unassembled WGS sequence"/>
</dbReference>
<reference evidence="1" key="1">
    <citation type="journal article" date="2014" name="Int. J. Syst. Evol. Microbiol.">
        <title>Complete genome sequence of Corynebacterium casei LMG S-19264T (=DSM 44701T), isolated from a smear-ripened cheese.</title>
        <authorList>
            <consortium name="US DOE Joint Genome Institute (JGI-PGF)"/>
            <person name="Walter F."/>
            <person name="Albersmeier A."/>
            <person name="Kalinowski J."/>
            <person name="Ruckert C."/>
        </authorList>
    </citation>
    <scope>NUCLEOTIDE SEQUENCE</scope>
    <source>
        <strain evidence="1">CGMCC 1.15447</strain>
    </source>
</reference>
<reference evidence="1" key="2">
    <citation type="submission" date="2020-09" db="EMBL/GenBank/DDBJ databases">
        <authorList>
            <person name="Sun Q."/>
            <person name="Zhou Y."/>
        </authorList>
    </citation>
    <scope>NUCLEOTIDE SEQUENCE</scope>
    <source>
        <strain evidence="1">CGMCC 1.15447</strain>
    </source>
</reference>
<evidence type="ECO:0000313" key="1">
    <source>
        <dbReference type="EMBL" id="GGA78271.1"/>
    </source>
</evidence>
<name>A0A916RZR6_9BACT</name>
<keyword evidence="2" id="KW-1185">Reference proteome</keyword>
<accession>A0A916RZR6</accession>
<proteinExistence type="predicted"/>
<sequence>MTYSYRLRGYRIEVVYWLKPGWRFVAKQIKVFGGTKPDFSVEEVVPVEMVLKDTVLSTYIPSSYEPQIGLTVAESRKDLPGKDYGAFLRLPENHGVMLVVQNPYLKVEHHGQSVAISYTPEMSWHAAWGAFASDIACISPYQLSGERLPREMLLEWKIPSSSTPNDGMDRAEIGSVEDRAGHATHVHN</sequence>
<organism evidence="1 2">
    <name type="scientific">Edaphobacter acidisoli</name>
    <dbReference type="NCBI Taxonomy" id="2040573"/>
    <lineage>
        <taxon>Bacteria</taxon>
        <taxon>Pseudomonadati</taxon>
        <taxon>Acidobacteriota</taxon>
        <taxon>Terriglobia</taxon>
        <taxon>Terriglobales</taxon>
        <taxon>Acidobacteriaceae</taxon>
        <taxon>Edaphobacter</taxon>
    </lineage>
</organism>
<protein>
    <submittedName>
        <fullName evidence="1">Uncharacterized protein</fullName>
    </submittedName>
</protein>
<dbReference type="AlphaFoldDB" id="A0A916RZR6"/>
<evidence type="ECO:0000313" key="2">
    <source>
        <dbReference type="Proteomes" id="UP000648801"/>
    </source>
</evidence>